<dbReference type="OMA" id="PHRKAMQ"/>
<keyword evidence="2" id="KW-0732">Signal</keyword>
<feature type="compositionally biased region" description="Pro residues" evidence="1">
    <location>
        <begin position="43"/>
        <end position="55"/>
    </location>
</feature>
<gene>
    <name evidence="3" type="ORF">TRIUR3_27619</name>
</gene>
<accession>M7XDI9</accession>
<name>M7XDI9_TRIUA</name>
<evidence type="ECO:0000256" key="2">
    <source>
        <dbReference type="SAM" id="SignalP"/>
    </source>
</evidence>
<sequence>MALACAMAVLVLISSSLAAQEETIILTLGPAYVHVAASAQPGYRPPQRPPPPYAPQGPGYSRKCPDCNSGATRRAPSALAPHRKAMQAAPDVDSKTLARHATPTYI</sequence>
<feature type="region of interest" description="Disordered" evidence="1">
    <location>
        <begin position="40"/>
        <end position="106"/>
    </location>
</feature>
<protein>
    <submittedName>
        <fullName evidence="3">Uncharacterized protein</fullName>
    </submittedName>
</protein>
<proteinExistence type="predicted"/>
<evidence type="ECO:0000313" key="3">
    <source>
        <dbReference type="EMBL" id="EMS35688.1"/>
    </source>
</evidence>
<dbReference type="AlphaFoldDB" id="M7XDI9"/>
<feature type="signal peptide" evidence="2">
    <location>
        <begin position="1"/>
        <end position="18"/>
    </location>
</feature>
<feature type="chain" id="PRO_5009704698" evidence="2">
    <location>
        <begin position="19"/>
        <end position="106"/>
    </location>
</feature>
<reference evidence="3" key="1">
    <citation type="journal article" date="2013" name="Nature">
        <title>Draft genome of the wheat A-genome progenitor Triticum urartu.</title>
        <authorList>
            <person name="Ling H.Q."/>
            <person name="Zhao S."/>
            <person name="Liu D."/>
            <person name="Wang J."/>
            <person name="Sun H."/>
            <person name="Zhang C."/>
            <person name="Fan H."/>
            <person name="Li D."/>
            <person name="Dong L."/>
            <person name="Tao Y."/>
            <person name="Gao C."/>
            <person name="Wu H."/>
            <person name="Li Y."/>
            <person name="Cui Y."/>
            <person name="Guo X."/>
            <person name="Zheng S."/>
            <person name="Wang B."/>
            <person name="Yu K."/>
            <person name="Liang Q."/>
            <person name="Yang W."/>
            <person name="Lou X."/>
            <person name="Chen J."/>
            <person name="Feng M."/>
            <person name="Jian J."/>
            <person name="Zhang X."/>
            <person name="Luo G."/>
            <person name="Jiang Y."/>
            <person name="Liu J."/>
            <person name="Wang Z."/>
            <person name="Sha Y."/>
            <person name="Zhang B."/>
            <person name="Wu H."/>
            <person name="Tang D."/>
            <person name="Shen Q."/>
            <person name="Xue P."/>
            <person name="Zou S."/>
            <person name="Wang X."/>
            <person name="Liu X."/>
            <person name="Wang F."/>
            <person name="Yang Y."/>
            <person name="An X."/>
            <person name="Dong Z."/>
            <person name="Zhang K."/>
            <person name="Zhang X."/>
            <person name="Luo M.C."/>
            <person name="Dvorak J."/>
            <person name="Tong Y."/>
            <person name="Wang J."/>
            <person name="Yang H."/>
            <person name="Li Z."/>
            <person name="Wang D."/>
            <person name="Zhang A."/>
            <person name="Wang J."/>
        </authorList>
    </citation>
    <scope>NUCLEOTIDE SEQUENCE</scope>
</reference>
<evidence type="ECO:0000256" key="1">
    <source>
        <dbReference type="SAM" id="MobiDB-lite"/>
    </source>
</evidence>
<organism evidence="3">
    <name type="scientific">Triticum urartu</name>
    <name type="common">Red wild einkorn</name>
    <name type="synonym">Crithodium urartu</name>
    <dbReference type="NCBI Taxonomy" id="4572"/>
    <lineage>
        <taxon>Eukaryota</taxon>
        <taxon>Viridiplantae</taxon>
        <taxon>Streptophyta</taxon>
        <taxon>Embryophyta</taxon>
        <taxon>Tracheophyta</taxon>
        <taxon>Spermatophyta</taxon>
        <taxon>Magnoliopsida</taxon>
        <taxon>Liliopsida</taxon>
        <taxon>Poales</taxon>
        <taxon>Poaceae</taxon>
        <taxon>BOP clade</taxon>
        <taxon>Pooideae</taxon>
        <taxon>Triticodae</taxon>
        <taxon>Triticeae</taxon>
        <taxon>Triticinae</taxon>
        <taxon>Triticum</taxon>
    </lineage>
</organism>
<dbReference type="EMBL" id="KD498560">
    <property type="protein sequence ID" value="EMS35688.1"/>
    <property type="molecule type" value="Genomic_DNA"/>
</dbReference>